<feature type="domain" description="CzcB N-terminal" evidence="4">
    <location>
        <begin position="51"/>
        <end position="142"/>
    </location>
</feature>
<dbReference type="InterPro" id="IPR058647">
    <property type="entry name" value="BSH_CzcB-like"/>
</dbReference>
<keyword evidence="3" id="KW-0732">Signal</keyword>
<evidence type="ECO:0000313" key="7">
    <source>
        <dbReference type="EMBL" id="ATC31991.1"/>
    </source>
</evidence>
<evidence type="ECO:0000256" key="3">
    <source>
        <dbReference type="SAM" id="SignalP"/>
    </source>
</evidence>
<dbReference type="Pfam" id="PF25971">
    <property type="entry name" value="CzcB_N"/>
    <property type="match status" value="1"/>
</dbReference>
<evidence type="ECO:0000256" key="1">
    <source>
        <dbReference type="ARBA" id="ARBA00022448"/>
    </source>
</evidence>
<evidence type="ECO:0000259" key="5">
    <source>
        <dbReference type="Pfam" id="PF25973"/>
    </source>
</evidence>
<dbReference type="InterPro" id="IPR051909">
    <property type="entry name" value="MFP_Cation_Efflux"/>
</dbReference>
<dbReference type="SUPFAM" id="SSF51230">
    <property type="entry name" value="Single hybrid motif"/>
    <property type="match status" value="1"/>
</dbReference>
<dbReference type="GO" id="GO:0060003">
    <property type="term" value="P:copper ion export"/>
    <property type="evidence" value="ECO:0007669"/>
    <property type="project" value="TreeGrafter"/>
</dbReference>
<protein>
    <submittedName>
        <fullName evidence="7">HlyD family secretion protein</fullName>
    </submittedName>
</protein>
<dbReference type="Gene3D" id="2.40.420.20">
    <property type="match status" value="1"/>
</dbReference>
<keyword evidence="1" id="KW-0813">Transport</keyword>
<dbReference type="EMBL" id="CP023315">
    <property type="protein sequence ID" value="ATC31991.1"/>
    <property type="molecule type" value="Genomic_DNA"/>
</dbReference>
<dbReference type="Pfam" id="PF25973">
    <property type="entry name" value="BSH_CzcB"/>
    <property type="match status" value="1"/>
</dbReference>
<organism evidence="7 8">
    <name type="scientific">Caulobacter vibrioides</name>
    <name type="common">Caulobacter crescentus</name>
    <dbReference type="NCBI Taxonomy" id="155892"/>
    <lineage>
        <taxon>Bacteria</taxon>
        <taxon>Pseudomonadati</taxon>
        <taxon>Pseudomonadota</taxon>
        <taxon>Alphaproteobacteria</taxon>
        <taxon>Caulobacterales</taxon>
        <taxon>Caulobacteraceae</taxon>
        <taxon>Caulobacter</taxon>
    </lineage>
</organism>
<dbReference type="PROSITE" id="PS51257">
    <property type="entry name" value="PROKAR_LIPOPROTEIN"/>
    <property type="match status" value="1"/>
</dbReference>
<feature type="domain" description="CzcB-like C-terminal circularly permuted SH3-like" evidence="6">
    <location>
        <begin position="347"/>
        <end position="406"/>
    </location>
</feature>
<dbReference type="Proteomes" id="UP000217311">
    <property type="component" value="Chromosome"/>
</dbReference>
<dbReference type="GO" id="GO:0015679">
    <property type="term" value="P:plasma membrane copper ion transport"/>
    <property type="evidence" value="ECO:0007669"/>
    <property type="project" value="TreeGrafter"/>
</dbReference>
<reference evidence="8" key="1">
    <citation type="submission" date="2017-09" db="EMBL/GenBank/DDBJ databases">
        <title>Genome evolution observed in wild isolates of Caulobacter crescentus.</title>
        <authorList>
            <person name="Ely B."/>
            <person name="Wilson K."/>
            <person name="Scott D."/>
        </authorList>
    </citation>
    <scope>NUCLEOTIDE SEQUENCE [LARGE SCALE GENOMIC DNA]</scope>
    <source>
        <strain evidence="8">CB13b1a</strain>
    </source>
</reference>
<dbReference type="Pfam" id="PF25975">
    <property type="entry name" value="CzcB_C"/>
    <property type="match status" value="1"/>
</dbReference>
<evidence type="ECO:0000313" key="8">
    <source>
        <dbReference type="Proteomes" id="UP000217311"/>
    </source>
</evidence>
<accession>A0A290MWJ4</accession>
<dbReference type="AlphaFoldDB" id="A0A290MWJ4"/>
<evidence type="ECO:0000259" key="6">
    <source>
        <dbReference type="Pfam" id="PF25975"/>
    </source>
</evidence>
<gene>
    <name evidence="7" type="ORF">CA606_06270</name>
</gene>
<dbReference type="Gene3D" id="2.40.30.170">
    <property type="match status" value="1"/>
</dbReference>
<dbReference type="InterPro" id="IPR011053">
    <property type="entry name" value="Single_hybrid_motif"/>
</dbReference>
<sequence>MIRQHSRLGASLALALAGALTLAACGERPKSAETEDHAAQAGDYERGPHRGRMLRDGDFALEVTIFEDGVEPQFRVYAYRKDKPIAPRDVQLSITLSRLDGEVNRFAFTSVEDYLQGGGVVQEPHSFDVKVTASYRGQQQSWSYGSYEGRTSFSAAAAQAGGVKTEIAGAAPIAELVDMAGRVEITPEGKSEVRAWYPGRIMSLRGKLGQTVRKGQILARVESSESLQTYAIPAPISGVIVEKNLNVGDVAGDRAIFVIADPTKLHAEFFVYPRDAEKVRVGQPVEVRSLSGDTKLMAEVEAVLPTADLVSQTLVAHAHLPGGAASAFRPGMGVEGSFHVGARSAPLAVRTKAIQRFRDFQVVFVKVGDTYEVRMLELGRRTPEWTEVLSGLKPGSEYVTDGAFLIRADIEKSGASHDH</sequence>
<evidence type="ECO:0000256" key="2">
    <source>
        <dbReference type="SAM" id="MobiDB-lite"/>
    </source>
</evidence>
<name>A0A290MWJ4_CAUVI</name>
<dbReference type="GO" id="GO:0030288">
    <property type="term" value="C:outer membrane-bounded periplasmic space"/>
    <property type="evidence" value="ECO:0007669"/>
    <property type="project" value="TreeGrafter"/>
</dbReference>
<dbReference type="PANTHER" id="PTHR30097">
    <property type="entry name" value="CATION EFFLUX SYSTEM PROTEIN CUSB"/>
    <property type="match status" value="1"/>
</dbReference>
<dbReference type="InterPro" id="IPR058646">
    <property type="entry name" value="CzcB_N"/>
</dbReference>
<dbReference type="InterPro" id="IPR058649">
    <property type="entry name" value="CzcB_C"/>
</dbReference>
<feature type="domain" description="CzcB-like barrel-sandwich hybrid" evidence="5">
    <location>
        <begin position="193"/>
        <end position="261"/>
    </location>
</feature>
<dbReference type="PANTHER" id="PTHR30097:SF4">
    <property type="entry name" value="SLR6042 PROTEIN"/>
    <property type="match status" value="1"/>
</dbReference>
<feature type="signal peptide" evidence="3">
    <location>
        <begin position="1"/>
        <end position="23"/>
    </location>
</feature>
<evidence type="ECO:0000259" key="4">
    <source>
        <dbReference type="Pfam" id="PF25971"/>
    </source>
</evidence>
<dbReference type="Gene3D" id="2.40.50.100">
    <property type="match status" value="1"/>
</dbReference>
<dbReference type="GO" id="GO:0046914">
    <property type="term" value="F:transition metal ion binding"/>
    <property type="evidence" value="ECO:0007669"/>
    <property type="project" value="TreeGrafter"/>
</dbReference>
<feature type="chain" id="PRO_5013284757" evidence="3">
    <location>
        <begin position="24"/>
        <end position="419"/>
    </location>
</feature>
<proteinExistence type="predicted"/>
<feature type="region of interest" description="Disordered" evidence="2">
    <location>
        <begin position="30"/>
        <end position="49"/>
    </location>
</feature>
<dbReference type="RefSeq" id="WP_096051427.1">
    <property type="nucleotide sequence ID" value="NZ_CP023315.3"/>
</dbReference>